<gene>
    <name evidence="6" type="ORF">SISNIDRAFT_410954</name>
</gene>
<feature type="domain" description="PNPLA" evidence="5">
    <location>
        <begin position="1"/>
        <end position="199"/>
    </location>
</feature>
<dbReference type="SUPFAM" id="SSF52151">
    <property type="entry name" value="FabD/lysophospholipase-like"/>
    <property type="match status" value="1"/>
</dbReference>
<keyword evidence="1 4" id="KW-0378">Hydrolase</keyword>
<proteinExistence type="predicted"/>
<dbReference type="CDD" id="cd07216">
    <property type="entry name" value="Pat17_PNPLA8_PNPLA9_like3"/>
    <property type="match status" value="1"/>
</dbReference>
<evidence type="ECO:0000256" key="1">
    <source>
        <dbReference type="ARBA" id="ARBA00022801"/>
    </source>
</evidence>
<dbReference type="Gene3D" id="3.40.1090.10">
    <property type="entry name" value="Cytosolic phospholipase A2 catalytic domain"/>
    <property type="match status" value="1"/>
</dbReference>
<keyword evidence="3 4" id="KW-0443">Lipid metabolism</keyword>
<keyword evidence="7" id="KW-1185">Reference proteome</keyword>
<dbReference type="GO" id="GO:0016020">
    <property type="term" value="C:membrane"/>
    <property type="evidence" value="ECO:0007669"/>
    <property type="project" value="TreeGrafter"/>
</dbReference>
<dbReference type="AlphaFoldDB" id="A0A164V431"/>
<dbReference type="PANTHER" id="PTHR24185:SF1">
    <property type="entry name" value="CALCIUM-INDEPENDENT PHOSPHOLIPASE A2-GAMMA"/>
    <property type="match status" value="1"/>
</dbReference>
<dbReference type="PROSITE" id="PS51635">
    <property type="entry name" value="PNPLA"/>
    <property type="match status" value="1"/>
</dbReference>
<dbReference type="Proteomes" id="UP000076722">
    <property type="component" value="Unassembled WGS sequence"/>
</dbReference>
<dbReference type="OrthoDB" id="630895at2759"/>
<sequence>LHVDGGGIRGLSELLILKEMMYRIKVDEGLVDLPRPCEYFDLIGGTSTGGLIALMLGRLGMTIDEAIACYAQFAEEVFSNTTLVGEAKFSSRTLENIFKKIVKEKTEDEDERMISAGNRGVKTFVCTMAADNMNAAIPRLFRNYEVPKHATTNCKIWEAARATSAAPTFFDPIFIGEGRVGERYIDGGMGRNNPITQVREEAKLIFPERRIGCLVSIGAGKGETISIPRTSLVQKVPGLQRHLPLKTIEAMKKMATDSERTAEETERDFQGQPDVYFRLNVEQGMQKVGLSQWERLSEVTSHTEAYLRHAGADQRLGAIVAALRHRGQVVYHQPDLK</sequence>
<dbReference type="GO" id="GO:0016042">
    <property type="term" value="P:lipid catabolic process"/>
    <property type="evidence" value="ECO:0007669"/>
    <property type="project" value="UniProtKB-UniRule"/>
</dbReference>
<dbReference type="GO" id="GO:0047499">
    <property type="term" value="F:calcium-independent phospholipase A2 activity"/>
    <property type="evidence" value="ECO:0007669"/>
    <property type="project" value="TreeGrafter"/>
</dbReference>
<evidence type="ECO:0000256" key="4">
    <source>
        <dbReference type="PROSITE-ProRule" id="PRU01161"/>
    </source>
</evidence>
<evidence type="ECO:0000256" key="3">
    <source>
        <dbReference type="ARBA" id="ARBA00023098"/>
    </source>
</evidence>
<name>A0A164V431_9AGAM</name>
<feature type="active site" description="Proton acceptor" evidence="4">
    <location>
        <position position="186"/>
    </location>
</feature>
<protein>
    <submittedName>
        <fullName evidence="6">FabD/lysophospholipase-like protein</fullName>
    </submittedName>
</protein>
<feature type="short sequence motif" description="GXSXG" evidence="4">
    <location>
        <begin position="45"/>
        <end position="49"/>
    </location>
</feature>
<dbReference type="PANTHER" id="PTHR24185">
    <property type="entry name" value="CALCIUM-INDEPENDENT PHOSPHOLIPASE A2-GAMMA"/>
    <property type="match status" value="1"/>
</dbReference>
<dbReference type="STRING" id="1314777.A0A164V431"/>
<accession>A0A164V431</accession>
<evidence type="ECO:0000313" key="6">
    <source>
        <dbReference type="EMBL" id="KZS93795.1"/>
    </source>
</evidence>
<evidence type="ECO:0000313" key="7">
    <source>
        <dbReference type="Proteomes" id="UP000076722"/>
    </source>
</evidence>
<evidence type="ECO:0000259" key="5">
    <source>
        <dbReference type="PROSITE" id="PS51635"/>
    </source>
</evidence>
<reference evidence="6 7" key="1">
    <citation type="journal article" date="2016" name="Mol. Biol. Evol.">
        <title>Comparative Genomics of Early-Diverging Mushroom-Forming Fungi Provides Insights into the Origins of Lignocellulose Decay Capabilities.</title>
        <authorList>
            <person name="Nagy L.G."/>
            <person name="Riley R."/>
            <person name="Tritt A."/>
            <person name="Adam C."/>
            <person name="Daum C."/>
            <person name="Floudas D."/>
            <person name="Sun H."/>
            <person name="Yadav J.S."/>
            <person name="Pangilinan J."/>
            <person name="Larsson K.H."/>
            <person name="Matsuura K."/>
            <person name="Barry K."/>
            <person name="Labutti K."/>
            <person name="Kuo R."/>
            <person name="Ohm R.A."/>
            <person name="Bhattacharya S.S."/>
            <person name="Shirouzu T."/>
            <person name="Yoshinaga Y."/>
            <person name="Martin F.M."/>
            <person name="Grigoriev I.V."/>
            <person name="Hibbett D.S."/>
        </authorList>
    </citation>
    <scope>NUCLEOTIDE SEQUENCE [LARGE SCALE GENOMIC DNA]</scope>
    <source>
        <strain evidence="6 7">HHB9708</strain>
    </source>
</reference>
<dbReference type="InterPro" id="IPR016035">
    <property type="entry name" value="Acyl_Trfase/lysoPLipase"/>
</dbReference>
<dbReference type="Pfam" id="PF01734">
    <property type="entry name" value="Patatin"/>
    <property type="match status" value="1"/>
</dbReference>
<feature type="short sequence motif" description="GXGXXG" evidence="4">
    <location>
        <begin position="5"/>
        <end position="10"/>
    </location>
</feature>
<feature type="non-terminal residue" evidence="6">
    <location>
        <position position="1"/>
    </location>
</feature>
<feature type="short sequence motif" description="DGA/G" evidence="4">
    <location>
        <begin position="186"/>
        <end position="188"/>
    </location>
</feature>
<feature type="active site" description="Nucleophile" evidence="4">
    <location>
        <position position="47"/>
    </location>
</feature>
<dbReference type="GO" id="GO:0019369">
    <property type="term" value="P:arachidonate metabolic process"/>
    <property type="evidence" value="ECO:0007669"/>
    <property type="project" value="TreeGrafter"/>
</dbReference>
<keyword evidence="2 4" id="KW-0442">Lipid degradation</keyword>
<organism evidence="6 7">
    <name type="scientific">Sistotremastrum niveocremeum HHB9708</name>
    <dbReference type="NCBI Taxonomy" id="1314777"/>
    <lineage>
        <taxon>Eukaryota</taxon>
        <taxon>Fungi</taxon>
        <taxon>Dikarya</taxon>
        <taxon>Basidiomycota</taxon>
        <taxon>Agaricomycotina</taxon>
        <taxon>Agaricomycetes</taxon>
        <taxon>Sistotremastrales</taxon>
        <taxon>Sistotremastraceae</taxon>
        <taxon>Sertulicium</taxon>
        <taxon>Sertulicium niveocremeum</taxon>
    </lineage>
</organism>
<dbReference type="InterPro" id="IPR002641">
    <property type="entry name" value="PNPLA_dom"/>
</dbReference>
<dbReference type="GO" id="GO:0046486">
    <property type="term" value="P:glycerolipid metabolic process"/>
    <property type="evidence" value="ECO:0007669"/>
    <property type="project" value="UniProtKB-ARBA"/>
</dbReference>
<dbReference type="EMBL" id="KV419406">
    <property type="protein sequence ID" value="KZS93795.1"/>
    <property type="molecule type" value="Genomic_DNA"/>
</dbReference>
<evidence type="ECO:0000256" key="2">
    <source>
        <dbReference type="ARBA" id="ARBA00022963"/>
    </source>
</evidence>